<comment type="caution">
    <text evidence="1">The sequence shown here is derived from an EMBL/GenBank/DDBJ whole genome shotgun (WGS) entry which is preliminary data.</text>
</comment>
<proteinExistence type="predicted"/>
<dbReference type="EMBL" id="LAZR01000568">
    <property type="protein sequence ID" value="KKN64097.1"/>
    <property type="molecule type" value="Genomic_DNA"/>
</dbReference>
<name>A0A0F9SNY3_9ZZZZ</name>
<organism evidence="1">
    <name type="scientific">marine sediment metagenome</name>
    <dbReference type="NCBI Taxonomy" id="412755"/>
    <lineage>
        <taxon>unclassified sequences</taxon>
        <taxon>metagenomes</taxon>
        <taxon>ecological metagenomes</taxon>
    </lineage>
</organism>
<dbReference type="AlphaFoldDB" id="A0A0F9SNY3"/>
<evidence type="ECO:0000313" key="1">
    <source>
        <dbReference type="EMBL" id="KKN64097.1"/>
    </source>
</evidence>
<gene>
    <name evidence="1" type="ORF">LCGC14_0495240</name>
</gene>
<accession>A0A0F9SNY3</accession>
<protein>
    <submittedName>
        <fullName evidence="1">Uncharacterized protein</fullName>
    </submittedName>
</protein>
<sequence>MSNIRSLKRFCGGCKNILGEGEENFHTDCMTEIKKYFNEHKWGMFLKSLYGRLTLQFLVADIIAYGEQEVLLDHVNNPEIIGFIDYCKKNGVYKLENGSVQLNFLNYPGMLGESEFQPQEDDDNEENN</sequence>
<reference evidence="1" key="1">
    <citation type="journal article" date="2015" name="Nature">
        <title>Complex archaea that bridge the gap between prokaryotes and eukaryotes.</title>
        <authorList>
            <person name="Spang A."/>
            <person name="Saw J.H."/>
            <person name="Jorgensen S.L."/>
            <person name="Zaremba-Niedzwiedzka K."/>
            <person name="Martijn J."/>
            <person name="Lind A.E."/>
            <person name="van Eijk R."/>
            <person name="Schleper C."/>
            <person name="Guy L."/>
            <person name="Ettema T.J."/>
        </authorList>
    </citation>
    <scope>NUCLEOTIDE SEQUENCE</scope>
</reference>